<dbReference type="EMBL" id="CM000126">
    <property type="protein sequence ID" value="EAY73478.1"/>
    <property type="molecule type" value="Genomic_DNA"/>
</dbReference>
<feature type="compositionally biased region" description="Polar residues" evidence="2">
    <location>
        <begin position="212"/>
        <end position="223"/>
    </location>
</feature>
<sequence length="271" mass="30500">MGGKGESWTLYTFVLNGEFTDVFAMDEDLPPLWQQIQDLNMEIQDLQQGNEDLLNQIQNLVEHQDDNNVAPPQDEMQQDSMSIADFSQDDSGSVQEIDSIHQQFVKHLQIVPFGLPHPLMPFRVLPVEVCIWIVNNVITPLLTWSSPSILINPEEFITWGSLFLPLAPWEFQSPAQSDSFPQSDSILDSPPINLHFSAPSRKVVRALPFSLGSSGQLEPSQDSGLEATGKSKRKRPRAKAPISTEKSEKKPTIPGPWLPDCTEHWYSKKEV</sequence>
<dbReference type="AlphaFoldDB" id="A2WND2"/>
<keyword evidence="1" id="KW-0175">Coiled coil</keyword>
<name>A2WND2_ORYSI</name>
<evidence type="ECO:0000313" key="4">
    <source>
        <dbReference type="Proteomes" id="UP000007015"/>
    </source>
</evidence>
<keyword evidence="4" id="KW-1185">Reference proteome</keyword>
<dbReference type="Gramene" id="BGIOSGA001908-TA">
    <property type="protein sequence ID" value="BGIOSGA001908-PA"/>
    <property type="gene ID" value="BGIOSGA001908"/>
</dbReference>
<dbReference type="HOGENOM" id="CLU_1028136_0_0_1"/>
<feature type="region of interest" description="Disordered" evidence="2">
    <location>
        <begin position="212"/>
        <end position="259"/>
    </location>
</feature>
<protein>
    <submittedName>
        <fullName evidence="3">Uncharacterized protein</fullName>
    </submittedName>
</protein>
<dbReference type="Proteomes" id="UP000007015">
    <property type="component" value="Chromosome 1"/>
</dbReference>
<reference evidence="3 4" key="1">
    <citation type="journal article" date="2005" name="PLoS Biol.">
        <title>The genomes of Oryza sativa: a history of duplications.</title>
        <authorList>
            <person name="Yu J."/>
            <person name="Wang J."/>
            <person name="Lin W."/>
            <person name="Li S."/>
            <person name="Li H."/>
            <person name="Zhou J."/>
            <person name="Ni P."/>
            <person name="Dong W."/>
            <person name="Hu S."/>
            <person name="Zeng C."/>
            <person name="Zhang J."/>
            <person name="Zhang Y."/>
            <person name="Li R."/>
            <person name="Xu Z."/>
            <person name="Li S."/>
            <person name="Li X."/>
            <person name="Zheng H."/>
            <person name="Cong L."/>
            <person name="Lin L."/>
            <person name="Yin J."/>
            <person name="Geng J."/>
            <person name="Li G."/>
            <person name="Shi J."/>
            <person name="Liu J."/>
            <person name="Lv H."/>
            <person name="Li J."/>
            <person name="Wang J."/>
            <person name="Deng Y."/>
            <person name="Ran L."/>
            <person name="Shi X."/>
            <person name="Wang X."/>
            <person name="Wu Q."/>
            <person name="Li C."/>
            <person name="Ren X."/>
            <person name="Wang J."/>
            <person name="Wang X."/>
            <person name="Li D."/>
            <person name="Liu D."/>
            <person name="Zhang X."/>
            <person name="Ji Z."/>
            <person name="Zhao W."/>
            <person name="Sun Y."/>
            <person name="Zhang Z."/>
            <person name="Bao J."/>
            <person name="Han Y."/>
            <person name="Dong L."/>
            <person name="Ji J."/>
            <person name="Chen P."/>
            <person name="Wu S."/>
            <person name="Liu J."/>
            <person name="Xiao Y."/>
            <person name="Bu D."/>
            <person name="Tan J."/>
            <person name="Yang L."/>
            <person name="Ye C."/>
            <person name="Zhang J."/>
            <person name="Xu J."/>
            <person name="Zhou Y."/>
            <person name="Yu Y."/>
            <person name="Zhang B."/>
            <person name="Zhuang S."/>
            <person name="Wei H."/>
            <person name="Liu B."/>
            <person name="Lei M."/>
            <person name="Yu H."/>
            <person name="Li Y."/>
            <person name="Xu H."/>
            <person name="Wei S."/>
            <person name="He X."/>
            <person name="Fang L."/>
            <person name="Zhang Z."/>
            <person name="Zhang Y."/>
            <person name="Huang X."/>
            <person name="Su Z."/>
            <person name="Tong W."/>
            <person name="Li J."/>
            <person name="Tong Z."/>
            <person name="Li S."/>
            <person name="Ye J."/>
            <person name="Wang L."/>
            <person name="Fang L."/>
            <person name="Lei T."/>
            <person name="Chen C."/>
            <person name="Chen H."/>
            <person name="Xu Z."/>
            <person name="Li H."/>
            <person name="Huang H."/>
            <person name="Zhang F."/>
            <person name="Xu H."/>
            <person name="Li N."/>
            <person name="Zhao C."/>
            <person name="Li S."/>
            <person name="Dong L."/>
            <person name="Huang Y."/>
            <person name="Li L."/>
            <person name="Xi Y."/>
            <person name="Qi Q."/>
            <person name="Li W."/>
            <person name="Zhang B."/>
            <person name="Hu W."/>
            <person name="Zhang Y."/>
            <person name="Tian X."/>
            <person name="Jiao Y."/>
            <person name="Liang X."/>
            <person name="Jin J."/>
            <person name="Gao L."/>
            <person name="Zheng W."/>
            <person name="Hao B."/>
            <person name="Liu S."/>
            <person name="Wang W."/>
            <person name="Yuan L."/>
            <person name="Cao M."/>
            <person name="McDermott J."/>
            <person name="Samudrala R."/>
            <person name="Wang J."/>
            <person name="Wong G.K."/>
            <person name="Yang H."/>
        </authorList>
    </citation>
    <scope>NUCLEOTIDE SEQUENCE [LARGE SCALE GENOMIC DNA]</scope>
    <source>
        <strain evidence="4">cv. 93-11</strain>
    </source>
</reference>
<evidence type="ECO:0000256" key="1">
    <source>
        <dbReference type="SAM" id="Coils"/>
    </source>
</evidence>
<accession>A2WND2</accession>
<evidence type="ECO:0000256" key="2">
    <source>
        <dbReference type="SAM" id="MobiDB-lite"/>
    </source>
</evidence>
<gene>
    <name evidence="3" type="ORF">OsI_01357</name>
</gene>
<evidence type="ECO:0000313" key="3">
    <source>
        <dbReference type="EMBL" id="EAY73478.1"/>
    </source>
</evidence>
<feature type="coiled-coil region" evidence="1">
    <location>
        <begin position="36"/>
        <end position="63"/>
    </location>
</feature>
<organism evidence="3 4">
    <name type="scientific">Oryza sativa subsp. indica</name>
    <name type="common">Rice</name>
    <dbReference type="NCBI Taxonomy" id="39946"/>
    <lineage>
        <taxon>Eukaryota</taxon>
        <taxon>Viridiplantae</taxon>
        <taxon>Streptophyta</taxon>
        <taxon>Embryophyta</taxon>
        <taxon>Tracheophyta</taxon>
        <taxon>Spermatophyta</taxon>
        <taxon>Magnoliopsida</taxon>
        <taxon>Liliopsida</taxon>
        <taxon>Poales</taxon>
        <taxon>Poaceae</taxon>
        <taxon>BOP clade</taxon>
        <taxon>Oryzoideae</taxon>
        <taxon>Oryzeae</taxon>
        <taxon>Oryzinae</taxon>
        <taxon>Oryza</taxon>
        <taxon>Oryza sativa</taxon>
    </lineage>
</organism>
<proteinExistence type="predicted"/>